<evidence type="ECO:0000313" key="3">
    <source>
        <dbReference type="EMBL" id="WMX46979.1"/>
    </source>
</evidence>
<accession>A0ABY9S0J9</accession>
<dbReference type="SUPFAM" id="SSF53474">
    <property type="entry name" value="alpha/beta-Hydrolases"/>
    <property type="match status" value="1"/>
</dbReference>
<dbReference type="Gene3D" id="3.40.50.1820">
    <property type="entry name" value="alpha/beta hydrolase"/>
    <property type="match status" value="1"/>
</dbReference>
<evidence type="ECO:0000313" key="4">
    <source>
        <dbReference type="Proteomes" id="UP001250858"/>
    </source>
</evidence>
<feature type="region of interest" description="Disordered" evidence="1">
    <location>
        <begin position="260"/>
        <end position="299"/>
    </location>
</feature>
<organism evidence="3 4">
    <name type="scientific">Streptomyces roseicoloratus</name>
    <dbReference type="NCBI Taxonomy" id="2508722"/>
    <lineage>
        <taxon>Bacteria</taxon>
        <taxon>Bacillati</taxon>
        <taxon>Actinomycetota</taxon>
        <taxon>Actinomycetes</taxon>
        <taxon>Kitasatosporales</taxon>
        <taxon>Streptomycetaceae</taxon>
        <taxon>Streptomyces</taxon>
    </lineage>
</organism>
<dbReference type="Proteomes" id="UP001250858">
    <property type="component" value="Chromosome"/>
</dbReference>
<dbReference type="InterPro" id="IPR020802">
    <property type="entry name" value="TesA-like"/>
</dbReference>
<proteinExistence type="predicted"/>
<dbReference type="RefSeq" id="WP_309549234.1">
    <property type="nucleotide sequence ID" value="NZ_CP133762.1"/>
</dbReference>
<gene>
    <name evidence="3" type="ORF">RGF97_22125</name>
</gene>
<protein>
    <submittedName>
        <fullName evidence="3">Thioesterase domain-containing protein</fullName>
    </submittedName>
</protein>
<dbReference type="EMBL" id="CP133762">
    <property type="protein sequence ID" value="WMX46979.1"/>
    <property type="molecule type" value="Genomic_DNA"/>
</dbReference>
<name>A0ABY9S0J9_9ACTN</name>
<dbReference type="SMART" id="SM00824">
    <property type="entry name" value="PKS_TE"/>
    <property type="match status" value="1"/>
</dbReference>
<keyword evidence="4" id="KW-1185">Reference proteome</keyword>
<sequence length="299" mass="32414">MQREGHRLNAYLRTRSARTDTTNLIELNQSAASGKVILFAHPVGGSLLAYQPLVRRLADHRCLGLEASPRTLADGGPVASVQELARTYVAGFADDGPRVDVVCGWSFGGALAWEIACLLAERGVRPKVVLIDSTWPEGHHPEATPAEALRSFVHDALRLSGRDGEAEVDTEAEAAALLGMDQETFGERFEIFARNRRLIATWKPTPGGLDVVSVRAVESLTSDWPTVTSGDVHVQDLPGDHYGLLGTDGNVAAIERAIRDDHPAAPPSRPRTGRPARPARPVSRTSWRSSWTRPTGATW</sequence>
<dbReference type="Pfam" id="PF00975">
    <property type="entry name" value="Thioesterase"/>
    <property type="match status" value="1"/>
</dbReference>
<feature type="compositionally biased region" description="Low complexity" evidence="1">
    <location>
        <begin position="273"/>
        <end position="299"/>
    </location>
</feature>
<dbReference type="InterPro" id="IPR001031">
    <property type="entry name" value="Thioesterase"/>
</dbReference>
<feature type="domain" description="Thioesterase TesA-like" evidence="2">
    <location>
        <begin position="36"/>
        <end position="258"/>
    </location>
</feature>
<evidence type="ECO:0000259" key="2">
    <source>
        <dbReference type="SMART" id="SM00824"/>
    </source>
</evidence>
<dbReference type="InterPro" id="IPR029058">
    <property type="entry name" value="AB_hydrolase_fold"/>
</dbReference>
<reference evidence="3 4" key="1">
    <citation type="submission" date="2023-09" db="EMBL/GenBank/DDBJ databases">
        <title>Complete genome of Streptomyces roseicoloratus T14.</title>
        <authorList>
            <person name="Bashizi T."/>
            <person name="Kim M.-J."/>
            <person name="Lee G."/>
            <person name="Tagele S.B."/>
            <person name="Shin J.-H."/>
        </authorList>
    </citation>
    <scope>NUCLEOTIDE SEQUENCE [LARGE SCALE GENOMIC DNA]</scope>
    <source>
        <strain evidence="3 4">T14</strain>
    </source>
</reference>
<evidence type="ECO:0000256" key="1">
    <source>
        <dbReference type="SAM" id="MobiDB-lite"/>
    </source>
</evidence>